<gene>
    <name evidence="2" type="ORF">JMF97_24635</name>
</gene>
<protein>
    <submittedName>
        <fullName evidence="2">VOC family protein</fullName>
    </submittedName>
</protein>
<feature type="domain" description="Glyoxalase/fosfomycin resistance/dioxygenase" evidence="1">
    <location>
        <begin position="11"/>
        <end position="144"/>
    </location>
</feature>
<dbReference type="InterPro" id="IPR028973">
    <property type="entry name" value="PhnB-like"/>
</dbReference>
<dbReference type="InterPro" id="IPR029068">
    <property type="entry name" value="Glyas_Bleomycin-R_OHBP_Dase"/>
</dbReference>
<reference evidence="2 3" key="1">
    <citation type="submission" date="2021-01" db="EMBL/GenBank/DDBJ databases">
        <title>Genome sequencing of Micromonospora fiedleri MG-37.</title>
        <authorList>
            <person name="Moreland P.E.J."/>
            <person name="Stach J.E.M."/>
        </authorList>
    </citation>
    <scope>NUCLEOTIDE SEQUENCE [LARGE SCALE GENOMIC DNA]</scope>
    <source>
        <strain evidence="2 3">MG-37</strain>
    </source>
</reference>
<name>A0ABS1USK4_9ACTN</name>
<keyword evidence="3" id="KW-1185">Reference proteome</keyword>
<dbReference type="PANTHER" id="PTHR33990">
    <property type="entry name" value="PROTEIN YJDN-RELATED"/>
    <property type="match status" value="1"/>
</dbReference>
<organism evidence="2 3">
    <name type="scientific">Micromonospora fiedleri</name>
    <dbReference type="NCBI Taxonomy" id="1157498"/>
    <lineage>
        <taxon>Bacteria</taxon>
        <taxon>Bacillati</taxon>
        <taxon>Actinomycetota</taxon>
        <taxon>Actinomycetes</taxon>
        <taxon>Micromonosporales</taxon>
        <taxon>Micromonosporaceae</taxon>
        <taxon>Micromonospora</taxon>
    </lineage>
</organism>
<sequence length="155" mass="16712">MSITTTAHLNFRGNAREALEFYHSVFGGDIMIVTYGDFGMPKELPDAGKVVWGQVTAADGFRVMAYDVPGHAVADGAPQPSTRRENGMTLTGEPFFLSVRGETVEEVGALWEKLADGATVIEAYGPAQWAPAFGMLTDRFGITWILDVAAPYAHA</sequence>
<dbReference type="CDD" id="cd06588">
    <property type="entry name" value="PhnB_like"/>
    <property type="match status" value="1"/>
</dbReference>
<dbReference type="Pfam" id="PF00903">
    <property type="entry name" value="Glyoxalase"/>
    <property type="match status" value="1"/>
</dbReference>
<evidence type="ECO:0000313" key="2">
    <source>
        <dbReference type="EMBL" id="MBL6279345.1"/>
    </source>
</evidence>
<dbReference type="EMBL" id="JAETXL010000009">
    <property type="protein sequence ID" value="MBL6279345.1"/>
    <property type="molecule type" value="Genomic_DNA"/>
</dbReference>
<evidence type="ECO:0000313" key="3">
    <source>
        <dbReference type="Proteomes" id="UP000661193"/>
    </source>
</evidence>
<accession>A0ABS1USK4</accession>
<dbReference type="PANTHER" id="PTHR33990:SF1">
    <property type="entry name" value="PROTEIN YJDN"/>
    <property type="match status" value="1"/>
</dbReference>
<evidence type="ECO:0000259" key="1">
    <source>
        <dbReference type="Pfam" id="PF00903"/>
    </source>
</evidence>
<dbReference type="InterPro" id="IPR004360">
    <property type="entry name" value="Glyas_Fos-R_dOase_dom"/>
</dbReference>
<comment type="caution">
    <text evidence="2">The sequence shown here is derived from an EMBL/GenBank/DDBJ whole genome shotgun (WGS) entry which is preliminary data.</text>
</comment>
<proteinExistence type="predicted"/>
<dbReference type="RefSeq" id="WP_203223665.1">
    <property type="nucleotide sequence ID" value="NZ_JAETXL010000009.1"/>
</dbReference>
<dbReference type="Gene3D" id="3.10.180.10">
    <property type="entry name" value="2,3-Dihydroxybiphenyl 1,2-Dioxygenase, domain 1"/>
    <property type="match status" value="1"/>
</dbReference>
<dbReference type="Proteomes" id="UP000661193">
    <property type="component" value="Unassembled WGS sequence"/>
</dbReference>
<dbReference type="SUPFAM" id="SSF54593">
    <property type="entry name" value="Glyoxalase/Bleomycin resistance protein/Dihydroxybiphenyl dioxygenase"/>
    <property type="match status" value="1"/>
</dbReference>